<evidence type="ECO:0000313" key="2">
    <source>
        <dbReference type="EMBL" id="KAG6668199.1"/>
    </source>
</evidence>
<evidence type="ECO:0000256" key="1">
    <source>
        <dbReference type="SAM" id="SignalP"/>
    </source>
</evidence>
<sequence length="66" mass="7592">MIWEKLLCIGTAIKCIWCESLACNEFLVSVRPHWREKSLGCIQNWGDLSLSLSIACEMHPRKCILN</sequence>
<keyword evidence="3" id="KW-1185">Reference proteome</keyword>
<dbReference type="AlphaFoldDB" id="A0A8T1RNB5"/>
<evidence type="ECO:0000313" key="3">
    <source>
        <dbReference type="Proteomes" id="UP000811609"/>
    </source>
</evidence>
<gene>
    <name evidence="2" type="ORF">CIPAW_01G154200</name>
</gene>
<dbReference type="EMBL" id="CM031809">
    <property type="protein sequence ID" value="KAG6668199.1"/>
    <property type="molecule type" value="Genomic_DNA"/>
</dbReference>
<feature type="chain" id="PRO_5035810211" evidence="1">
    <location>
        <begin position="19"/>
        <end position="66"/>
    </location>
</feature>
<proteinExistence type="predicted"/>
<feature type="signal peptide" evidence="1">
    <location>
        <begin position="1"/>
        <end position="18"/>
    </location>
</feature>
<accession>A0A8T1RNB5</accession>
<keyword evidence="1" id="KW-0732">Signal</keyword>
<comment type="caution">
    <text evidence="2">The sequence shown here is derived from an EMBL/GenBank/DDBJ whole genome shotgun (WGS) entry which is preliminary data.</text>
</comment>
<dbReference type="Proteomes" id="UP000811609">
    <property type="component" value="Chromosome 1"/>
</dbReference>
<reference evidence="2" key="1">
    <citation type="submission" date="2020-12" db="EMBL/GenBank/DDBJ databases">
        <title>WGS assembly of Carya illinoinensis cv. Pawnee.</title>
        <authorList>
            <person name="Platts A."/>
            <person name="Shu S."/>
            <person name="Wright S."/>
            <person name="Barry K."/>
            <person name="Edger P."/>
            <person name="Pires J.C."/>
            <person name="Schmutz J."/>
        </authorList>
    </citation>
    <scope>NUCLEOTIDE SEQUENCE</scope>
    <source>
        <tissue evidence="2">Leaf</tissue>
    </source>
</reference>
<protein>
    <submittedName>
        <fullName evidence="2">Uncharacterized protein</fullName>
    </submittedName>
</protein>
<organism evidence="2 3">
    <name type="scientific">Carya illinoinensis</name>
    <name type="common">Pecan</name>
    <dbReference type="NCBI Taxonomy" id="32201"/>
    <lineage>
        <taxon>Eukaryota</taxon>
        <taxon>Viridiplantae</taxon>
        <taxon>Streptophyta</taxon>
        <taxon>Embryophyta</taxon>
        <taxon>Tracheophyta</taxon>
        <taxon>Spermatophyta</taxon>
        <taxon>Magnoliopsida</taxon>
        <taxon>eudicotyledons</taxon>
        <taxon>Gunneridae</taxon>
        <taxon>Pentapetalae</taxon>
        <taxon>rosids</taxon>
        <taxon>fabids</taxon>
        <taxon>Fagales</taxon>
        <taxon>Juglandaceae</taxon>
        <taxon>Carya</taxon>
    </lineage>
</organism>
<name>A0A8T1RNB5_CARIL</name>